<gene>
    <name evidence="10" type="ORF">UW35_C0049G0002</name>
</gene>
<dbReference type="EMBL" id="LCHZ01000049">
    <property type="protein sequence ID" value="KKT44377.1"/>
    <property type="molecule type" value="Genomic_DNA"/>
</dbReference>
<evidence type="ECO:0000256" key="7">
    <source>
        <dbReference type="ARBA" id="ARBA00023136"/>
    </source>
</evidence>
<evidence type="ECO:0000256" key="3">
    <source>
        <dbReference type="ARBA" id="ARBA00022676"/>
    </source>
</evidence>
<dbReference type="Proteomes" id="UP000033861">
    <property type="component" value="Unassembled WGS sequence"/>
</dbReference>
<feature type="transmembrane region" description="Helical" evidence="8">
    <location>
        <begin position="191"/>
        <end position="209"/>
    </location>
</feature>
<comment type="caution">
    <text evidence="10">The sequence shown here is derived from an EMBL/GenBank/DDBJ whole genome shotgun (WGS) entry which is preliminary data.</text>
</comment>
<feature type="transmembrane region" description="Helical" evidence="8">
    <location>
        <begin position="218"/>
        <end position="238"/>
    </location>
</feature>
<feature type="transmembrane region" description="Helical" evidence="8">
    <location>
        <begin position="372"/>
        <end position="388"/>
    </location>
</feature>
<evidence type="ECO:0000256" key="5">
    <source>
        <dbReference type="ARBA" id="ARBA00022692"/>
    </source>
</evidence>
<name>A0A0G1JK92_9BACT</name>
<evidence type="ECO:0000256" key="8">
    <source>
        <dbReference type="SAM" id="Phobius"/>
    </source>
</evidence>
<keyword evidence="3" id="KW-0328">Glycosyltransferase</keyword>
<dbReference type="PANTHER" id="PTHR33908">
    <property type="entry name" value="MANNOSYLTRANSFERASE YKCB-RELATED"/>
    <property type="match status" value="1"/>
</dbReference>
<feature type="transmembrane region" description="Helical" evidence="8">
    <location>
        <begin position="69"/>
        <end position="87"/>
    </location>
</feature>
<feature type="transmembrane region" description="Helical" evidence="8">
    <location>
        <begin position="393"/>
        <end position="415"/>
    </location>
</feature>
<dbReference type="Pfam" id="PF13231">
    <property type="entry name" value="PMT_2"/>
    <property type="match status" value="1"/>
</dbReference>
<evidence type="ECO:0000256" key="4">
    <source>
        <dbReference type="ARBA" id="ARBA00022679"/>
    </source>
</evidence>
<proteinExistence type="predicted"/>
<keyword evidence="6 8" id="KW-1133">Transmembrane helix</keyword>
<evidence type="ECO:0000256" key="2">
    <source>
        <dbReference type="ARBA" id="ARBA00022475"/>
    </source>
</evidence>
<dbReference type="InterPro" id="IPR050297">
    <property type="entry name" value="LipidA_mod_glycosyltrf_83"/>
</dbReference>
<feature type="transmembrane region" description="Helical" evidence="8">
    <location>
        <begin position="343"/>
        <end position="360"/>
    </location>
</feature>
<keyword evidence="2" id="KW-1003">Cell membrane</keyword>
<dbReference type="AlphaFoldDB" id="A0A0G1JK92"/>
<feature type="transmembrane region" description="Helical" evidence="8">
    <location>
        <begin position="7"/>
        <end position="24"/>
    </location>
</feature>
<dbReference type="GO" id="GO:0010041">
    <property type="term" value="P:response to iron(III) ion"/>
    <property type="evidence" value="ECO:0007669"/>
    <property type="project" value="TreeGrafter"/>
</dbReference>
<feature type="transmembrane region" description="Helical" evidence="8">
    <location>
        <begin position="127"/>
        <end position="146"/>
    </location>
</feature>
<dbReference type="PANTHER" id="PTHR33908:SF3">
    <property type="entry name" value="UNDECAPRENYL PHOSPHATE-ALPHA-4-AMINO-4-DEOXY-L-ARABINOSE ARABINOSYL TRANSFERASE"/>
    <property type="match status" value="1"/>
</dbReference>
<sequence length="563" mass="63726">MLKNKSNLIIIAAITLAAAVIRFYRLADFPVSLNWDEVSHGYNAFSILKTGKDEWGTVMPLIFKAFGDFKLPVYIYLTIIPVVFFGLNTFAVRFISALAGTLAIPGIYLLANSLFPEKKAKIHKIDINLGHLASLILALMPWHVFISRPALEANLSLTLIIFGFYFLHQGLKKSSSLLPAAVFLGLSLHTYNTARVFVPALLLVFILLFRKQLKTTKAVLLSAALFILFFGLVVFQVISGTGTARYSKLKILNENVVFQIGQSRVNSNLPAPLSRLIHNRPVYFTTTVIKNYLNYFTPQFLYQWKGAQTQFAIPIKNLYSLPTTILALVGMLALISLKKEREALFLVAWFLLSPLAASLTADPPQALRPNPFIPAVTILAALGIILLLKKIRLLLKTIVLVTVILSASLALYRYLETYYGDYSYYYSDSWQYGYKELFEYLKTNESKYDQIIITKKYGEPHIFYAFYNQLDPSSIQPGGDNIRFEKSDWFWTDKIGKYYFVNDWEIPLRGETMESIKLESGGELKTNKSLLVTTFNRLPDNAKELKVIEFIDGRVAFIIASIP</sequence>
<feature type="domain" description="Glycosyltransferase RgtA/B/C/D-like" evidence="9">
    <location>
        <begin position="72"/>
        <end position="230"/>
    </location>
</feature>
<organism evidence="10 11">
    <name type="scientific">Candidatus Collierbacteria bacterium GW2011_GWF2_44_15</name>
    <dbReference type="NCBI Taxonomy" id="1618404"/>
    <lineage>
        <taxon>Bacteria</taxon>
        <taxon>Candidatus Collieribacteriota</taxon>
    </lineage>
</organism>
<feature type="transmembrane region" description="Helical" evidence="8">
    <location>
        <begin position="318"/>
        <end position="336"/>
    </location>
</feature>
<dbReference type="GO" id="GO:0005886">
    <property type="term" value="C:plasma membrane"/>
    <property type="evidence" value="ECO:0007669"/>
    <property type="project" value="UniProtKB-SubCell"/>
</dbReference>
<comment type="subcellular location">
    <subcellularLocation>
        <location evidence="1">Cell membrane</location>
        <topology evidence="1">Multi-pass membrane protein</topology>
    </subcellularLocation>
</comment>
<dbReference type="GO" id="GO:0016763">
    <property type="term" value="F:pentosyltransferase activity"/>
    <property type="evidence" value="ECO:0007669"/>
    <property type="project" value="TreeGrafter"/>
</dbReference>
<reference evidence="10 11" key="1">
    <citation type="journal article" date="2015" name="Nature">
        <title>rRNA introns, odd ribosomes, and small enigmatic genomes across a large radiation of phyla.</title>
        <authorList>
            <person name="Brown C.T."/>
            <person name="Hug L.A."/>
            <person name="Thomas B.C."/>
            <person name="Sharon I."/>
            <person name="Castelle C.J."/>
            <person name="Singh A."/>
            <person name="Wilkins M.J."/>
            <person name="Williams K.H."/>
            <person name="Banfield J.F."/>
        </authorList>
    </citation>
    <scope>NUCLEOTIDE SEQUENCE [LARGE SCALE GENOMIC DNA]</scope>
</reference>
<dbReference type="InterPro" id="IPR038731">
    <property type="entry name" value="RgtA/B/C-like"/>
</dbReference>
<evidence type="ECO:0000313" key="10">
    <source>
        <dbReference type="EMBL" id="KKT44377.1"/>
    </source>
</evidence>
<dbReference type="GO" id="GO:0009103">
    <property type="term" value="P:lipopolysaccharide biosynthetic process"/>
    <property type="evidence" value="ECO:0007669"/>
    <property type="project" value="UniProtKB-ARBA"/>
</dbReference>
<keyword evidence="4" id="KW-0808">Transferase</keyword>
<keyword evidence="5 8" id="KW-0812">Transmembrane</keyword>
<evidence type="ECO:0000313" key="11">
    <source>
        <dbReference type="Proteomes" id="UP000033861"/>
    </source>
</evidence>
<feature type="transmembrane region" description="Helical" evidence="8">
    <location>
        <begin position="153"/>
        <end position="171"/>
    </location>
</feature>
<protein>
    <recommendedName>
        <fullName evidence="9">Glycosyltransferase RgtA/B/C/D-like domain-containing protein</fullName>
    </recommendedName>
</protein>
<evidence type="ECO:0000256" key="1">
    <source>
        <dbReference type="ARBA" id="ARBA00004651"/>
    </source>
</evidence>
<accession>A0A0G1JK92</accession>
<dbReference type="STRING" id="1618404.UW35_C0049G0002"/>
<keyword evidence="7 8" id="KW-0472">Membrane</keyword>
<evidence type="ECO:0000256" key="6">
    <source>
        <dbReference type="ARBA" id="ARBA00022989"/>
    </source>
</evidence>
<feature type="transmembrane region" description="Helical" evidence="8">
    <location>
        <begin position="94"/>
        <end position="115"/>
    </location>
</feature>
<evidence type="ECO:0000259" key="9">
    <source>
        <dbReference type="Pfam" id="PF13231"/>
    </source>
</evidence>